<evidence type="ECO:0000256" key="4">
    <source>
        <dbReference type="ARBA" id="ARBA00023136"/>
    </source>
</evidence>
<feature type="transmembrane region" description="Helical" evidence="5">
    <location>
        <begin position="130"/>
        <end position="150"/>
    </location>
</feature>
<feature type="transmembrane region" description="Helical" evidence="5">
    <location>
        <begin position="288"/>
        <end position="309"/>
    </location>
</feature>
<feature type="transmembrane region" description="Helical" evidence="5">
    <location>
        <begin position="162"/>
        <end position="187"/>
    </location>
</feature>
<dbReference type="SUPFAM" id="SSF103473">
    <property type="entry name" value="MFS general substrate transporter"/>
    <property type="match status" value="1"/>
</dbReference>
<dbReference type="InterPro" id="IPR051068">
    <property type="entry name" value="MFS_Domain-Containing_Protein"/>
</dbReference>
<dbReference type="GO" id="GO:0005765">
    <property type="term" value="C:lysosomal membrane"/>
    <property type="evidence" value="ECO:0007669"/>
    <property type="project" value="TreeGrafter"/>
</dbReference>
<dbReference type="InterPro" id="IPR020846">
    <property type="entry name" value="MFS_dom"/>
</dbReference>
<dbReference type="Proteomes" id="UP000494206">
    <property type="component" value="Unassembled WGS sequence"/>
</dbReference>
<dbReference type="Gene3D" id="1.20.1250.20">
    <property type="entry name" value="MFS general substrate transporter like domains"/>
    <property type="match status" value="1"/>
</dbReference>
<accession>A0A8S1EGB3</accession>
<protein>
    <recommendedName>
        <fullName evidence="6">Major facilitator superfamily (MFS) profile domain-containing protein</fullName>
    </recommendedName>
</protein>
<dbReference type="OrthoDB" id="370281at2759"/>
<dbReference type="InterPro" id="IPR011701">
    <property type="entry name" value="MFS"/>
</dbReference>
<feature type="domain" description="Major facilitator superfamily (MFS) profile" evidence="6">
    <location>
        <begin position="31"/>
        <end position="463"/>
    </location>
</feature>
<feature type="transmembrane region" description="Helical" evidence="5">
    <location>
        <begin position="438"/>
        <end position="459"/>
    </location>
</feature>
<proteinExistence type="predicted"/>
<evidence type="ECO:0000256" key="2">
    <source>
        <dbReference type="ARBA" id="ARBA00022692"/>
    </source>
</evidence>
<keyword evidence="8" id="KW-1185">Reference proteome</keyword>
<dbReference type="PANTHER" id="PTHR23510">
    <property type="entry name" value="INNER MEMBRANE TRANSPORT PROTEIN YAJR"/>
    <property type="match status" value="1"/>
</dbReference>
<feature type="transmembrane region" description="Helical" evidence="5">
    <location>
        <begin position="207"/>
        <end position="225"/>
    </location>
</feature>
<name>A0A8S1EGB3_9PELO</name>
<evidence type="ECO:0000259" key="6">
    <source>
        <dbReference type="PROSITE" id="PS50850"/>
    </source>
</evidence>
<dbReference type="EMBL" id="CADEPM010000001">
    <property type="protein sequence ID" value="CAB3398559.1"/>
    <property type="molecule type" value="Genomic_DNA"/>
</dbReference>
<evidence type="ECO:0000256" key="3">
    <source>
        <dbReference type="ARBA" id="ARBA00022989"/>
    </source>
</evidence>
<dbReference type="AlphaFoldDB" id="A0A8S1EGB3"/>
<dbReference type="InterPro" id="IPR036259">
    <property type="entry name" value="MFS_trans_sf"/>
</dbReference>
<feature type="transmembrane region" description="Helical" evidence="5">
    <location>
        <begin position="321"/>
        <end position="342"/>
    </location>
</feature>
<evidence type="ECO:0000313" key="7">
    <source>
        <dbReference type="EMBL" id="CAB3398559.1"/>
    </source>
</evidence>
<comment type="caution">
    <text evidence="7">The sequence shown here is derived from an EMBL/GenBank/DDBJ whole genome shotgun (WGS) entry which is preliminary data.</text>
</comment>
<keyword evidence="2 5" id="KW-0812">Transmembrane</keyword>
<dbReference type="Pfam" id="PF07690">
    <property type="entry name" value="MFS_1"/>
    <property type="match status" value="1"/>
</dbReference>
<dbReference type="CDD" id="cd17326">
    <property type="entry name" value="MFS_MFSD8"/>
    <property type="match status" value="1"/>
</dbReference>
<keyword evidence="3 5" id="KW-1133">Transmembrane helix</keyword>
<feature type="transmembrane region" description="Helical" evidence="5">
    <location>
        <begin position="411"/>
        <end position="432"/>
    </location>
</feature>
<feature type="transmembrane region" description="Helical" evidence="5">
    <location>
        <begin position="29"/>
        <end position="48"/>
    </location>
</feature>
<feature type="transmembrane region" description="Helical" evidence="5">
    <location>
        <begin position="68"/>
        <end position="87"/>
    </location>
</feature>
<dbReference type="GO" id="GO:0022857">
    <property type="term" value="F:transmembrane transporter activity"/>
    <property type="evidence" value="ECO:0007669"/>
    <property type="project" value="InterPro"/>
</dbReference>
<dbReference type="PANTHER" id="PTHR23510:SF12">
    <property type="entry name" value="MAJOR FACILITATOR SUPERFAMILY (MFS) PROFILE DOMAIN-CONTAINING PROTEIN"/>
    <property type="match status" value="1"/>
</dbReference>
<evidence type="ECO:0000313" key="8">
    <source>
        <dbReference type="Proteomes" id="UP000494206"/>
    </source>
</evidence>
<organism evidence="7 8">
    <name type="scientific">Caenorhabditis bovis</name>
    <dbReference type="NCBI Taxonomy" id="2654633"/>
    <lineage>
        <taxon>Eukaryota</taxon>
        <taxon>Metazoa</taxon>
        <taxon>Ecdysozoa</taxon>
        <taxon>Nematoda</taxon>
        <taxon>Chromadorea</taxon>
        <taxon>Rhabditida</taxon>
        <taxon>Rhabditina</taxon>
        <taxon>Rhabditomorpha</taxon>
        <taxon>Rhabditoidea</taxon>
        <taxon>Rhabditidae</taxon>
        <taxon>Peloderinae</taxon>
        <taxon>Caenorhabditis</taxon>
    </lineage>
</organism>
<evidence type="ECO:0000256" key="5">
    <source>
        <dbReference type="SAM" id="Phobius"/>
    </source>
</evidence>
<comment type="subcellular location">
    <subcellularLocation>
        <location evidence="1">Membrane</location>
        <topology evidence="1">Multi-pass membrane protein</topology>
    </subcellularLocation>
</comment>
<reference evidence="7 8" key="1">
    <citation type="submission" date="2020-04" db="EMBL/GenBank/DDBJ databases">
        <authorList>
            <person name="Laetsch R D."/>
            <person name="Stevens L."/>
            <person name="Kumar S."/>
            <person name="Blaxter L. M."/>
        </authorList>
    </citation>
    <scope>NUCLEOTIDE SEQUENCE [LARGE SCALE GENOMIC DNA]</scope>
</reference>
<keyword evidence="4 5" id="KW-0472">Membrane</keyword>
<feature type="transmembrane region" description="Helical" evidence="5">
    <location>
        <begin position="371"/>
        <end position="390"/>
    </location>
</feature>
<dbReference type="PROSITE" id="PS50850">
    <property type="entry name" value="MFS"/>
    <property type="match status" value="1"/>
</dbReference>
<feature type="transmembrane region" description="Helical" evidence="5">
    <location>
        <begin position="99"/>
        <end position="118"/>
    </location>
</feature>
<sequence>MDGASLSSSTRGSLQYRSNTNLDARKSDWVSLWFCNLLLYANGLQMSLYFTSMWPYLLKLDPNAQLPFFGIILSSFSFGQAIGSPIFGTWTQKSERFKVPISTGLVICATGNLFYALLPTIDWEPQWMMLVARVIVGVGAGNLSGLRAYTSACSTLEDRGRAVSLSIGSMVTGMLTGPILQTAFAFIGDGVRIFGTIDIDCYTSPAYFLAIFLLLMVAIVFVYFSENYAGIIDEKAEQCDVKIPDFDRLAAFTCIYLWFVIQTIAVNIESLCTVFTIAMYNWTSHESIIYNGYIETASCFISVSQYLVLGLTRVGKLDKRYHIIFGTIVFSIYYLVLLPWPFYTGKLDYDPNATDGACTYAWCQYVPRVPFIAYLFVYIVCFGIAFPYIGNSIGTLYSEILGPRQQGTMQGVFAFVGSVGRCFAPLATTAIFNASGYTWISVELLCFVLFGGFLCILFWKRLVPLKLISVSTVYKDA</sequence>
<feature type="transmembrane region" description="Helical" evidence="5">
    <location>
        <begin position="246"/>
        <end position="268"/>
    </location>
</feature>
<gene>
    <name evidence="7" type="ORF">CBOVIS_LOCUS1819</name>
</gene>
<evidence type="ECO:0000256" key="1">
    <source>
        <dbReference type="ARBA" id="ARBA00004141"/>
    </source>
</evidence>